<accession>A0A068F1R4</accession>
<gene>
    <name evidence="2" type="primary">68</name>
    <name evidence="2" type="ORF">PBI_GAIA_68</name>
</gene>
<evidence type="ECO:0000313" key="2">
    <source>
        <dbReference type="EMBL" id="AID58887.1"/>
    </source>
</evidence>
<dbReference type="RefSeq" id="YP_009124810.1">
    <property type="nucleotide sequence ID" value="NC_026590.1"/>
</dbReference>
<protein>
    <submittedName>
        <fullName evidence="2">Transcriptional regulator</fullName>
    </submittedName>
</protein>
<dbReference type="KEGG" id="vg:23679574"/>
<dbReference type="Proteomes" id="UP000027491">
    <property type="component" value="Segment"/>
</dbReference>
<feature type="region of interest" description="Disordered" evidence="1">
    <location>
        <begin position="94"/>
        <end position="130"/>
    </location>
</feature>
<evidence type="ECO:0000256" key="1">
    <source>
        <dbReference type="SAM" id="MobiDB-lite"/>
    </source>
</evidence>
<evidence type="ECO:0000313" key="3">
    <source>
        <dbReference type="Proteomes" id="UP000027491"/>
    </source>
</evidence>
<proteinExistence type="predicted"/>
<name>A0A068F1R4_9CAUD</name>
<sequence length="130" mass="14839">MARTDRETGYELQKFLVIEVFKGELQVKDIQAALGRFNQSYYLRAAKDDYPSADEIDLIAEGLDLESVGMTAGELKLRFGLVNEDQVREMEEYLRQSHPTRLATRKGARRGAQADLKSERRTNMARNSPL</sequence>
<dbReference type="EMBL" id="KJ567043">
    <property type="protein sequence ID" value="AID58887.1"/>
    <property type="molecule type" value="Genomic_DNA"/>
</dbReference>
<keyword evidence="3" id="KW-1185">Reference proteome</keyword>
<reference evidence="2 3" key="1">
    <citation type="submission" date="2014-03" db="EMBL/GenBank/DDBJ databases">
        <authorList>
            <person name="Yoder B.A."/>
            <person name="Colicchio M.A."/>
            <person name="Schafer C.E."/>
            <person name="Abrahim M.R."/>
            <person name="Adkins N.L."/>
            <person name="Burke K.A."/>
            <person name="Churilla B.M."/>
            <person name="Cohen K.L."/>
            <person name="Fasoranti T.O."/>
            <person name="Genkil J.S."/>
            <person name="Kramer Z.J."/>
            <person name="Prout A.K."/>
            <person name="Schwarz A.G."/>
            <person name="Tish M."/>
            <person name="Vispute N."/>
            <person name="Wilkes K.E."/>
            <person name="Williams C.R."/>
            <person name="Xiao X."/>
            <person name="Yu V.J."/>
            <person name="Lapin J.S."/>
            <person name="Ott C.T."/>
            <person name="Walburn T.D."/>
            <person name="Bradley K.W."/>
            <person name="Clarke D.Q."/>
            <person name="Lewis M.F."/>
            <person name="Barker L.P."/>
            <person name="Bailey C."/>
            <person name="Asai D.J."/>
            <person name="Bowman C.A."/>
            <person name="Russell D.A."/>
            <person name="Pope W.H."/>
            <person name="Jacobs-Sera D."/>
            <person name="Hendrix R.W."/>
            <person name="Hatfull G.F."/>
        </authorList>
    </citation>
    <scope>NUCLEOTIDE SEQUENCE [LARGE SCALE GENOMIC DNA]</scope>
</reference>
<dbReference type="GeneID" id="23679574"/>
<organism evidence="2 3">
    <name type="scientific">Mycobacterium phage Gaia</name>
    <dbReference type="NCBI Taxonomy" id="1486472"/>
    <lineage>
        <taxon>Viruses</taxon>
        <taxon>Duplodnaviria</taxon>
        <taxon>Heunggongvirae</taxon>
        <taxon>Uroviricota</taxon>
        <taxon>Caudoviricetes</taxon>
        <taxon>Gaiavirus</taxon>
        <taxon>Gaiavirus gaia</taxon>
    </lineage>
</organism>